<dbReference type="SUPFAM" id="SSF55753">
    <property type="entry name" value="Actin depolymerizing proteins"/>
    <property type="match status" value="3"/>
</dbReference>
<dbReference type="Gene3D" id="3.40.20.10">
    <property type="entry name" value="Severin"/>
    <property type="match status" value="3"/>
</dbReference>
<dbReference type="PANTHER" id="PTHR11977:SF130">
    <property type="entry name" value="SEVERIN"/>
    <property type="match status" value="1"/>
</dbReference>
<comment type="caution">
    <text evidence="2">The sequence shown here is derived from an EMBL/GenBank/DDBJ whole genome shotgun (WGS) entry which is preliminary data.</text>
</comment>
<gene>
    <name evidence="2" type="ORF">SmJEL517_g01111</name>
</gene>
<dbReference type="GO" id="GO:0005737">
    <property type="term" value="C:cytoplasm"/>
    <property type="evidence" value="ECO:0007669"/>
    <property type="project" value="TreeGrafter"/>
</dbReference>
<dbReference type="GO" id="GO:0015629">
    <property type="term" value="C:actin cytoskeleton"/>
    <property type="evidence" value="ECO:0007669"/>
    <property type="project" value="TreeGrafter"/>
</dbReference>
<dbReference type="GeneID" id="42002336"/>
<dbReference type="PRINTS" id="PR00597">
    <property type="entry name" value="GELSOLIN"/>
</dbReference>
<dbReference type="OrthoDB" id="6375767at2759"/>
<name>A0A507CGG1_9FUNG</name>
<dbReference type="GO" id="GO:0051015">
    <property type="term" value="F:actin filament binding"/>
    <property type="evidence" value="ECO:0007669"/>
    <property type="project" value="InterPro"/>
</dbReference>
<sequence length="375" mass="41236">MSGLVKPKTVDISESNIAGLGTELEKKVRLDAAQTEAAWHGVGQKVETRVWRIEQFKVVAWPEKQYGMFYEGDSYIVLNTWKKPDAPTFYHDIYFWLGLETTQDEAGTAAYKTVELDDFLGTLPVQHREVQGSESGAFLGLFKHFHTEKGGVDSGFNHVTAKEYRPRLLQIRQNKTAPRGQGLIIREIPMAASSLNSGDVFVYDGGLVIHQWNGKASNGMERSKAAEFVRTLSDSRAGKAPIKVSDEGDRDAKEFFDAIGGSASDVQPADAVTDATATAAPKALYCLSDASGSLTFTKKAEGVIKKDQFDTNDVFVLDGGSEVFVWIGAKASADERKKGMAYALEYMKKHNRPMNIPVTLIREGGSEDVMANFMN</sequence>
<dbReference type="InterPro" id="IPR007122">
    <property type="entry name" value="Villin/Gelsolin"/>
</dbReference>
<dbReference type="AlphaFoldDB" id="A0A507CGG1"/>
<dbReference type="GO" id="GO:0008154">
    <property type="term" value="P:actin polymerization or depolymerization"/>
    <property type="evidence" value="ECO:0007669"/>
    <property type="project" value="TreeGrafter"/>
</dbReference>
<dbReference type="SMART" id="SM00262">
    <property type="entry name" value="GEL"/>
    <property type="match status" value="3"/>
</dbReference>
<evidence type="ECO:0000259" key="1">
    <source>
        <dbReference type="Pfam" id="PF00626"/>
    </source>
</evidence>
<reference evidence="2 3" key="1">
    <citation type="journal article" date="2019" name="Sci. Rep.">
        <title>Comparative genomics of chytrid fungi reveal insights into the obligate biotrophic and pathogenic lifestyle of Synchytrium endobioticum.</title>
        <authorList>
            <person name="van de Vossenberg B.T.L.H."/>
            <person name="Warris S."/>
            <person name="Nguyen H.D.T."/>
            <person name="van Gent-Pelzer M.P.E."/>
            <person name="Joly D.L."/>
            <person name="van de Geest H.C."/>
            <person name="Bonants P.J.M."/>
            <person name="Smith D.S."/>
            <person name="Levesque C.A."/>
            <person name="van der Lee T.A.J."/>
        </authorList>
    </citation>
    <scope>NUCLEOTIDE SEQUENCE [LARGE SCALE GENOMIC DNA]</scope>
    <source>
        <strain evidence="2 3">JEL517</strain>
    </source>
</reference>
<proteinExistence type="predicted"/>
<accession>A0A507CGG1</accession>
<dbReference type="RefSeq" id="XP_031027134.1">
    <property type="nucleotide sequence ID" value="XM_031167039.1"/>
</dbReference>
<keyword evidence="3" id="KW-1185">Reference proteome</keyword>
<protein>
    <recommendedName>
        <fullName evidence="1">Gelsolin-like domain-containing protein</fullName>
    </recommendedName>
</protein>
<feature type="domain" description="Gelsolin-like" evidence="1">
    <location>
        <begin position="61"/>
        <end position="139"/>
    </location>
</feature>
<dbReference type="InterPro" id="IPR029006">
    <property type="entry name" value="ADF-H/Gelsolin-like_dom_sf"/>
</dbReference>
<dbReference type="EMBL" id="QEAO01000003">
    <property type="protein sequence ID" value="TPX37064.1"/>
    <property type="molecule type" value="Genomic_DNA"/>
</dbReference>
<dbReference type="CDD" id="cd11290">
    <property type="entry name" value="gelsolin_S1_like"/>
    <property type="match status" value="1"/>
</dbReference>
<organism evidence="2 3">
    <name type="scientific">Synchytrium microbalum</name>
    <dbReference type="NCBI Taxonomy" id="1806994"/>
    <lineage>
        <taxon>Eukaryota</taxon>
        <taxon>Fungi</taxon>
        <taxon>Fungi incertae sedis</taxon>
        <taxon>Chytridiomycota</taxon>
        <taxon>Chytridiomycota incertae sedis</taxon>
        <taxon>Chytridiomycetes</taxon>
        <taxon>Synchytriales</taxon>
        <taxon>Synchytriaceae</taxon>
        <taxon>Synchytrium</taxon>
    </lineage>
</organism>
<dbReference type="CDD" id="cd11292">
    <property type="entry name" value="gelsolin_S3_like"/>
    <property type="match status" value="1"/>
</dbReference>
<evidence type="ECO:0000313" key="2">
    <source>
        <dbReference type="EMBL" id="TPX37064.1"/>
    </source>
</evidence>
<feature type="domain" description="Gelsolin-like" evidence="1">
    <location>
        <begin position="304"/>
        <end position="352"/>
    </location>
</feature>
<dbReference type="Pfam" id="PF00626">
    <property type="entry name" value="Gelsolin"/>
    <property type="match status" value="3"/>
</dbReference>
<dbReference type="PANTHER" id="PTHR11977">
    <property type="entry name" value="VILLIN"/>
    <property type="match status" value="1"/>
</dbReference>
<evidence type="ECO:0000313" key="3">
    <source>
        <dbReference type="Proteomes" id="UP000319731"/>
    </source>
</evidence>
<dbReference type="STRING" id="1806994.A0A507CGG1"/>
<dbReference type="Proteomes" id="UP000319731">
    <property type="component" value="Unassembled WGS sequence"/>
</dbReference>
<feature type="domain" description="Gelsolin-like" evidence="1">
    <location>
        <begin position="188"/>
        <end position="250"/>
    </location>
</feature>
<dbReference type="InterPro" id="IPR007123">
    <property type="entry name" value="Gelsolin-like_dom"/>
</dbReference>